<evidence type="ECO:0000313" key="1">
    <source>
        <dbReference type="EMBL" id="KKQ95057.1"/>
    </source>
</evidence>
<dbReference type="EMBL" id="LBVV01000004">
    <property type="protein sequence ID" value="KKQ95057.1"/>
    <property type="molecule type" value="Genomic_DNA"/>
</dbReference>
<accession>A0A0G0LVK3</accession>
<dbReference type="AlphaFoldDB" id="A0A0G0LVK3"/>
<proteinExistence type="predicted"/>
<reference evidence="1 2" key="1">
    <citation type="journal article" date="2015" name="Nature">
        <title>rRNA introns, odd ribosomes, and small enigmatic genomes across a large radiation of phyla.</title>
        <authorList>
            <person name="Brown C.T."/>
            <person name="Hug L.A."/>
            <person name="Thomas B.C."/>
            <person name="Sharon I."/>
            <person name="Castelle C.J."/>
            <person name="Singh A."/>
            <person name="Wilkins M.J."/>
            <person name="Williams K.H."/>
            <person name="Banfield J.F."/>
        </authorList>
    </citation>
    <scope>NUCLEOTIDE SEQUENCE [LARGE SCALE GENOMIC DNA]</scope>
</reference>
<gene>
    <name evidence="1" type="ORF">UT18_C0004G0009</name>
</gene>
<organism evidence="1 2">
    <name type="scientific">candidate division CPR2 bacterium GW2011_GWC2_39_10</name>
    <dbReference type="NCBI Taxonomy" id="1618345"/>
    <lineage>
        <taxon>Bacteria</taxon>
        <taxon>Bacteria division CPR2</taxon>
    </lineage>
</organism>
<name>A0A0G0LVK3_UNCC2</name>
<sequence length="219" mass="26229">MQHLKEKAVNLRKLKKSYNEISIELGIPKSTLSHWFRNESWSTLIREEIILRSKENMHDRIDQLAIINKKRWENWRENYRREAFTEYEKIKNNPLFVSGINLYWGEGDSVLKNGVVRLANRDYRMIIVFNNFLQNICKVPNEKILIWLLLYPDNNEIKCKNFWSSKTGIPNNQFRKTQVINGKHPKNRLENGICTIYVSSRGLKEKIMVWTELLYKDLK</sequence>
<protein>
    <submittedName>
        <fullName evidence="1">Uncharacterized protein</fullName>
    </submittedName>
</protein>
<evidence type="ECO:0000313" key="2">
    <source>
        <dbReference type="Proteomes" id="UP000034207"/>
    </source>
</evidence>
<dbReference type="Proteomes" id="UP000034207">
    <property type="component" value="Unassembled WGS sequence"/>
</dbReference>
<comment type="caution">
    <text evidence="1">The sequence shown here is derived from an EMBL/GenBank/DDBJ whole genome shotgun (WGS) entry which is preliminary data.</text>
</comment>